<protein>
    <submittedName>
        <fullName evidence="2">Uncharacterized protein</fullName>
    </submittedName>
</protein>
<feature type="region of interest" description="Disordered" evidence="1">
    <location>
        <begin position="12"/>
        <end position="71"/>
    </location>
</feature>
<feature type="compositionally biased region" description="Polar residues" evidence="1">
    <location>
        <begin position="43"/>
        <end position="52"/>
    </location>
</feature>
<gene>
    <name evidence="2" type="ORF">Bca52824_022884</name>
</gene>
<dbReference type="Proteomes" id="UP000886595">
    <property type="component" value="Unassembled WGS sequence"/>
</dbReference>
<feature type="region of interest" description="Disordered" evidence="1">
    <location>
        <begin position="87"/>
        <end position="109"/>
    </location>
</feature>
<organism evidence="2 3">
    <name type="scientific">Brassica carinata</name>
    <name type="common">Ethiopian mustard</name>
    <name type="synonym">Abyssinian cabbage</name>
    <dbReference type="NCBI Taxonomy" id="52824"/>
    <lineage>
        <taxon>Eukaryota</taxon>
        <taxon>Viridiplantae</taxon>
        <taxon>Streptophyta</taxon>
        <taxon>Embryophyta</taxon>
        <taxon>Tracheophyta</taxon>
        <taxon>Spermatophyta</taxon>
        <taxon>Magnoliopsida</taxon>
        <taxon>eudicotyledons</taxon>
        <taxon>Gunneridae</taxon>
        <taxon>Pentapetalae</taxon>
        <taxon>rosids</taxon>
        <taxon>malvids</taxon>
        <taxon>Brassicales</taxon>
        <taxon>Brassicaceae</taxon>
        <taxon>Brassiceae</taxon>
        <taxon>Brassica</taxon>
    </lineage>
</organism>
<name>A0A8X7VHJ1_BRACI</name>
<proteinExistence type="predicted"/>
<comment type="caution">
    <text evidence="2">The sequence shown here is derived from an EMBL/GenBank/DDBJ whole genome shotgun (WGS) entry which is preliminary data.</text>
</comment>
<accession>A0A8X7VHJ1</accession>
<keyword evidence="3" id="KW-1185">Reference proteome</keyword>
<dbReference type="EMBL" id="JAAMPC010000005">
    <property type="protein sequence ID" value="KAG2311327.1"/>
    <property type="molecule type" value="Genomic_DNA"/>
</dbReference>
<reference evidence="2 3" key="1">
    <citation type="submission" date="2020-02" db="EMBL/GenBank/DDBJ databases">
        <authorList>
            <person name="Ma Q."/>
            <person name="Huang Y."/>
            <person name="Song X."/>
            <person name="Pei D."/>
        </authorList>
    </citation>
    <scope>NUCLEOTIDE SEQUENCE [LARGE SCALE GENOMIC DNA]</scope>
    <source>
        <strain evidence="2">Sxm20200214</strain>
        <tissue evidence="2">Leaf</tissue>
    </source>
</reference>
<sequence length="109" mass="11635">MFSATLGIARFQPLGPISHRGGNDNDGDDKPDDKKDLAKVETGGSSQQTTLDAGTVPNGKAKDAVSGSSNRRLYVSSWKARKIISIKGILPPPPPPQKSFFETKAKSRV</sequence>
<dbReference type="AlphaFoldDB" id="A0A8X7VHJ1"/>
<evidence type="ECO:0000313" key="3">
    <source>
        <dbReference type="Proteomes" id="UP000886595"/>
    </source>
</evidence>
<evidence type="ECO:0000256" key="1">
    <source>
        <dbReference type="SAM" id="MobiDB-lite"/>
    </source>
</evidence>
<evidence type="ECO:0000313" key="2">
    <source>
        <dbReference type="EMBL" id="KAG2311327.1"/>
    </source>
</evidence>